<dbReference type="EMBL" id="DF236952">
    <property type="protein sequence ID" value="GAQ77722.1"/>
    <property type="molecule type" value="Genomic_DNA"/>
</dbReference>
<evidence type="ECO:0000256" key="7">
    <source>
        <dbReference type="ARBA" id="ARBA00023139"/>
    </source>
</evidence>
<comment type="catalytic activity">
    <reaction evidence="10 11">
        <text>L-cysteinyl-[protein] + hexadecanoyl-CoA = S-hexadecanoyl-L-cysteinyl-[protein] + CoA</text>
        <dbReference type="Rhea" id="RHEA:36683"/>
        <dbReference type="Rhea" id="RHEA-COMP:10131"/>
        <dbReference type="Rhea" id="RHEA-COMP:11032"/>
        <dbReference type="ChEBI" id="CHEBI:29950"/>
        <dbReference type="ChEBI" id="CHEBI:57287"/>
        <dbReference type="ChEBI" id="CHEBI:57379"/>
        <dbReference type="ChEBI" id="CHEBI:74151"/>
        <dbReference type="EC" id="2.3.1.225"/>
    </reaction>
</comment>
<evidence type="ECO:0000256" key="8">
    <source>
        <dbReference type="ARBA" id="ARBA00023288"/>
    </source>
</evidence>
<keyword evidence="9 11" id="KW-0012">Acyltransferase</keyword>
<accession>A0A1Y1HJK9</accession>
<dbReference type="Proteomes" id="UP000054558">
    <property type="component" value="Unassembled WGS sequence"/>
</dbReference>
<dbReference type="GO" id="GO:0019706">
    <property type="term" value="F:protein-cysteine S-palmitoyltransferase activity"/>
    <property type="evidence" value="ECO:0000318"/>
    <property type="project" value="GO_Central"/>
</dbReference>
<name>A0A1Y1HJK9_KLENI</name>
<evidence type="ECO:0000256" key="10">
    <source>
        <dbReference type="ARBA" id="ARBA00048048"/>
    </source>
</evidence>
<dbReference type="OrthoDB" id="331948at2759"/>
<dbReference type="Pfam" id="PF01529">
    <property type="entry name" value="DHHC"/>
    <property type="match status" value="1"/>
</dbReference>
<keyword evidence="8" id="KW-0449">Lipoprotein</keyword>
<evidence type="ECO:0000256" key="2">
    <source>
        <dbReference type="ARBA" id="ARBA00008574"/>
    </source>
</evidence>
<evidence type="ECO:0000256" key="4">
    <source>
        <dbReference type="ARBA" id="ARBA00022692"/>
    </source>
</evidence>
<keyword evidence="6 11" id="KW-0472">Membrane</keyword>
<dbReference type="EC" id="2.3.1.225" evidence="11"/>
<keyword evidence="5 11" id="KW-1133">Transmembrane helix</keyword>
<keyword evidence="4 11" id="KW-0812">Transmembrane</keyword>
<dbReference type="OMA" id="LYWIREV"/>
<evidence type="ECO:0000256" key="12">
    <source>
        <dbReference type="SAM" id="MobiDB-lite"/>
    </source>
</evidence>
<evidence type="ECO:0000256" key="11">
    <source>
        <dbReference type="RuleBase" id="RU079119"/>
    </source>
</evidence>
<evidence type="ECO:0000256" key="5">
    <source>
        <dbReference type="ARBA" id="ARBA00022989"/>
    </source>
</evidence>
<evidence type="ECO:0000256" key="3">
    <source>
        <dbReference type="ARBA" id="ARBA00022679"/>
    </source>
</evidence>
<comment type="domain">
    <text evidence="11">The DHHC domain is required for palmitoyltransferase activity.</text>
</comment>
<feature type="transmembrane region" description="Helical" evidence="11">
    <location>
        <begin position="40"/>
        <end position="62"/>
    </location>
</feature>
<feature type="transmembrane region" description="Helical" evidence="11">
    <location>
        <begin position="126"/>
        <end position="148"/>
    </location>
</feature>
<keyword evidence="3 11" id="KW-0808">Transferase</keyword>
<comment type="subcellular location">
    <subcellularLocation>
        <location evidence="1">Endomembrane system</location>
        <topology evidence="1">Multi-pass membrane protein</topology>
    </subcellularLocation>
</comment>
<feature type="transmembrane region" description="Helical" evidence="11">
    <location>
        <begin position="93"/>
        <end position="119"/>
    </location>
</feature>
<dbReference type="AlphaFoldDB" id="A0A1Y1HJK9"/>
<organism evidence="14 15">
    <name type="scientific">Klebsormidium nitens</name>
    <name type="common">Green alga</name>
    <name type="synonym">Ulothrix nitens</name>
    <dbReference type="NCBI Taxonomy" id="105231"/>
    <lineage>
        <taxon>Eukaryota</taxon>
        <taxon>Viridiplantae</taxon>
        <taxon>Streptophyta</taxon>
        <taxon>Klebsormidiophyceae</taxon>
        <taxon>Klebsormidiales</taxon>
        <taxon>Klebsormidiaceae</taxon>
        <taxon>Klebsormidium</taxon>
    </lineage>
</organism>
<keyword evidence="15" id="KW-1185">Reference proteome</keyword>
<evidence type="ECO:0000259" key="13">
    <source>
        <dbReference type="Pfam" id="PF01529"/>
    </source>
</evidence>
<protein>
    <recommendedName>
        <fullName evidence="11">S-acyltransferase</fullName>
        <ecNumber evidence="11">2.3.1.225</ecNumber>
    </recommendedName>
    <alternativeName>
        <fullName evidence="11">Palmitoyltransferase</fullName>
    </alternativeName>
</protein>
<feature type="region of interest" description="Disordered" evidence="12">
    <location>
        <begin position="159"/>
        <end position="257"/>
    </location>
</feature>
<comment type="similarity">
    <text evidence="2 11">Belongs to the DHHC palmitoyltransferase family.</text>
</comment>
<dbReference type="GO" id="GO:0006612">
    <property type="term" value="P:protein targeting to membrane"/>
    <property type="evidence" value="ECO:0000318"/>
    <property type="project" value="GO_Central"/>
</dbReference>
<dbReference type="PROSITE" id="PS50216">
    <property type="entry name" value="DHHC"/>
    <property type="match status" value="1"/>
</dbReference>
<dbReference type="InterPro" id="IPR039859">
    <property type="entry name" value="PFA4/ZDH16/20/ERF2-like"/>
</dbReference>
<evidence type="ECO:0000313" key="14">
    <source>
        <dbReference type="EMBL" id="GAQ77722.1"/>
    </source>
</evidence>
<dbReference type="PANTHER" id="PTHR22883:SF43">
    <property type="entry name" value="PALMITOYLTRANSFERASE APP"/>
    <property type="match status" value="1"/>
</dbReference>
<evidence type="ECO:0000313" key="15">
    <source>
        <dbReference type="Proteomes" id="UP000054558"/>
    </source>
</evidence>
<evidence type="ECO:0000256" key="1">
    <source>
        <dbReference type="ARBA" id="ARBA00004127"/>
    </source>
</evidence>
<reference evidence="14 15" key="1">
    <citation type="journal article" date="2014" name="Nat. Commun.">
        <title>Klebsormidium flaccidum genome reveals primary factors for plant terrestrial adaptation.</title>
        <authorList>
            <person name="Hori K."/>
            <person name="Maruyama F."/>
            <person name="Fujisawa T."/>
            <person name="Togashi T."/>
            <person name="Yamamoto N."/>
            <person name="Seo M."/>
            <person name="Sato S."/>
            <person name="Yamada T."/>
            <person name="Mori H."/>
            <person name="Tajima N."/>
            <person name="Moriyama T."/>
            <person name="Ikeuchi M."/>
            <person name="Watanabe M."/>
            <person name="Wada H."/>
            <person name="Kobayashi K."/>
            <person name="Saito M."/>
            <person name="Masuda T."/>
            <person name="Sasaki-Sekimoto Y."/>
            <person name="Mashiguchi K."/>
            <person name="Awai K."/>
            <person name="Shimojima M."/>
            <person name="Masuda S."/>
            <person name="Iwai M."/>
            <person name="Nobusawa T."/>
            <person name="Narise T."/>
            <person name="Kondo S."/>
            <person name="Saito H."/>
            <person name="Sato R."/>
            <person name="Murakawa M."/>
            <person name="Ihara Y."/>
            <person name="Oshima-Yamada Y."/>
            <person name="Ohtaka K."/>
            <person name="Satoh M."/>
            <person name="Sonobe K."/>
            <person name="Ishii M."/>
            <person name="Ohtani R."/>
            <person name="Kanamori-Sato M."/>
            <person name="Honoki R."/>
            <person name="Miyazaki D."/>
            <person name="Mochizuki H."/>
            <person name="Umetsu J."/>
            <person name="Higashi K."/>
            <person name="Shibata D."/>
            <person name="Kamiya Y."/>
            <person name="Sato N."/>
            <person name="Nakamura Y."/>
            <person name="Tabata S."/>
            <person name="Ida S."/>
            <person name="Kurokawa K."/>
            <person name="Ohta H."/>
        </authorList>
    </citation>
    <scope>NUCLEOTIDE SEQUENCE [LARGE SCALE GENOMIC DNA]</scope>
    <source>
        <strain evidence="14 15">NIES-2285</strain>
    </source>
</reference>
<sequence>MPAQSMGMPEETEAAGTKRQTANVLWSGIADEDEQRTPPWLSLVIPWGLAPGVFAAFSNIVWAVQTRSPYGYAAIIAALGAGLLWWSQWKKGVYSYTAAFLPSYIGACIATSFATYILLIREGTPAWLDISFNLSVVALICAFLGLIFKDPGRIPLPRVSMSSENDSVEDPATRRESDADGSLPRLSNHVSISMDGYGGRENRRGPGRAVESHPSSPRSPTFPYSPPLSAIRPGSRASRMSPLSSTPPKNGAELGRNSRVFELPQRVSDELLERENGFELHRLSDGGLRWGGSNLKGPTGRGTAVDALLSEDEGHDTTPKPRPPYCHICKAAKPPRSKHCPVCDVCIEKFHHHCSAVNNCVGQRNHFLFVVMLLLFILAEYFLDEAAVQFFDRRGSLELPEELTLVSESETLANIERMILVSLLIVGKHPWVSSISFFARIQLLWQVPLLIFHVYCAAVNLTAYEFRNWKKCPDLYVLAPSRSAGAAATRRFVNTHSRGLANNLLAFIRGGEDLRPGF</sequence>
<evidence type="ECO:0000256" key="9">
    <source>
        <dbReference type="ARBA" id="ARBA00023315"/>
    </source>
</evidence>
<dbReference type="PANTHER" id="PTHR22883">
    <property type="entry name" value="ZINC FINGER DHHC DOMAIN CONTAINING PROTEIN"/>
    <property type="match status" value="1"/>
</dbReference>
<dbReference type="GO" id="GO:0005794">
    <property type="term" value="C:Golgi apparatus"/>
    <property type="evidence" value="ECO:0000318"/>
    <property type="project" value="GO_Central"/>
</dbReference>
<feature type="transmembrane region" description="Helical" evidence="11">
    <location>
        <begin position="69"/>
        <end position="87"/>
    </location>
</feature>
<gene>
    <name evidence="14" type="ORF">KFL_000030030</name>
</gene>
<keyword evidence="7" id="KW-0564">Palmitate</keyword>
<feature type="domain" description="Palmitoyltransferase DHHC" evidence="13">
    <location>
        <begin position="324"/>
        <end position="470"/>
    </location>
</feature>
<dbReference type="InterPro" id="IPR001594">
    <property type="entry name" value="Palmitoyltrfase_DHHC"/>
</dbReference>
<evidence type="ECO:0000256" key="6">
    <source>
        <dbReference type="ARBA" id="ARBA00023136"/>
    </source>
</evidence>
<proteinExistence type="inferred from homology"/>
<dbReference type="GO" id="GO:0005783">
    <property type="term" value="C:endoplasmic reticulum"/>
    <property type="evidence" value="ECO:0000318"/>
    <property type="project" value="GO_Central"/>
</dbReference>